<evidence type="ECO:0000256" key="5">
    <source>
        <dbReference type="ARBA" id="ARBA00022989"/>
    </source>
</evidence>
<evidence type="ECO:0000313" key="12">
    <source>
        <dbReference type="Proteomes" id="UP000598297"/>
    </source>
</evidence>
<proteinExistence type="inferred from homology"/>
<dbReference type="EMBL" id="JAAAHS010000325">
    <property type="protein sequence ID" value="NBE55462.1"/>
    <property type="molecule type" value="Genomic_DNA"/>
</dbReference>
<protein>
    <recommendedName>
        <fullName evidence="8">Apolipoprotein N-acyltransferase</fullName>
        <shortName evidence="8">ALP N-acyltransferase</shortName>
        <ecNumber evidence="8">2.3.1.269</ecNumber>
    </recommendedName>
</protein>
<comment type="catalytic activity">
    <reaction evidence="8">
        <text>N-terminal S-1,2-diacyl-sn-glyceryl-L-cysteinyl-[lipoprotein] + a glycerophospholipid = N-acyl-S-1,2-diacyl-sn-glyceryl-L-cysteinyl-[lipoprotein] + a 2-acyl-sn-glycero-3-phospholipid + H(+)</text>
        <dbReference type="Rhea" id="RHEA:48228"/>
        <dbReference type="Rhea" id="RHEA-COMP:14681"/>
        <dbReference type="Rhea" id="RHEA-COMP:14684"/>
        <dbReference type="ChEBI" id="CHEBI:15378"/>
        <dbReference type="ChEBI" id="CHEBI:136912"/>
        <dbReference type="ChEBI" id="CHEBI:140656"/>
        <dbReference type="ChEBI" id="CHEBI:140657"/>
        <dbReference type="ChEBI" id="CHEBI:140660"/>
        <dbReference type="EC" id="2.3.1.269"/>
    </reaction>
</comment>
<evidence type="ECO:0000256" key="8">
    <source>
        <dbReference type="HAMAP-Rule" id="MF_01148"/>
    </source>
</evidence>
<organism evidence="11 12">
    <name type="scientific">Streptomyces boluensis</name>
    <dbReference type="NCBI Taxonomy" id="1775135"/>
    <lineage>
        <taxon>Bacteria</taxon>
        <taxon>Bacillati</taxon>
        <taxon>Actinomycetota</taxon>
        <taxon>Actinomycetes</taxon>
        <taxon>Kitasatosporales</taxon>
        <taxon>Streptomycetaceae</taxon>
        <taxon>Streptomyces</taxon>
    </lineage>
</organism>
<sequence length="536" mass="56778">MTGRRRRLREVTATTTTSTDGPAPQSAEQAPARRDKLLRNLASAVAALVSGLLLYVSFPPREQWWLAPVAFALLGLAVHGRRARAGFGLGLLMGLGFLVPLLSWTGVDVGPLPWLALAVTEAVFLALGAAGIALVTRLPAWPLWAAGVWMVDEALRARFPFGGFPWGKVAFGQPSGVFLPLASIGGTPLLGFAVVLCGFALAALVLRLVAVRGIRDRGVVAAAALTVAPVIAGAAAMPLLSNDAENGTTRVAVIQGNVPRMGLDFNAQRRAVLDFHVRETMKLADDPVKPDLVVWPENSSDIDPYVNPDAYAEIDKTAKAVGAPISVGAVVTAKDGTARNRQILWDPKSGPGAFYDKRQLQPFGEYMPYRGFFRIFSSDVDRAGSFVPGTEPVVFDMAGTGIGPVTCYEAAFDGVVRDQVEAGAEILSVPSNNATFGRSQMTYQQLAMDRVRAVEHGRAVLVPVTSGVSAVIRPDGSIAQDTGLFEPATLVADVPKRTSLTLATRLGAWPEALLVAVGVGGLGFALVRGRRARRET</sequence>
<dbReference type="GO" id="GO:0016410">
    <property type="term" value="F:N-acyltransferase activity"/>
    <property type="evidence" value="ECO:0007669"/>
    <property type="project" value="UniProtKB-UniRule"/>
</dbReference>
<accession>A0A964XQ51</accession>
<comment type="caution">
    <text evidence="11">The sequence shown here is derived from an EMBL/GenBank/DDBJ whole genome shotgun (WGS) entry which is preliminary data.</text>
</comment>
<dbReference type="SUPFAM" id="SSF56317">
    <property type="entry name" value="Carbon-nitrogen hydrolase"/>
    <property type="match status" value="1"/>
</dbReference>
<dbReference type="Pfam" id="PF20154">
    <property type="entry name" value="LNT_N"/>
    <property type="match status" value="1"/>
</dbReference>
<keyword evidence="12" id="KW-1185">Reference proteome</keyword>
<dbReference type="HAMAP" id="MF_01148">
    <property type="entry name" value="Lnt"/>
    <property type="match status" value="1"/>
</dbReference>
<dbReference type="PANTHER" id="PTHR38686:SF1">
    <property type="entry name" value="APOLIPOPROTEIN N-ACYLTRANSFERASE"/>
    <property type="match status" value="1"/>
</dbReference>
<keyword evidence="2 8" id="KW-1003">Cell membrane</keyword>
<keyword evidence="6 8" id="KW-0472">Membrane</keyword>
<evidence type="ECO:0000256" key="9">
    <source>
        <dbReference type="SAM" id="MobiDB-lite"/>
    </source>
</evidence>
<feature type="transmembrane region" description="Helical" evidence="8">
    <location>
        <begin position="112"/>
        <end position="134"/>
    </location>
</feature>
<dbReference type="Proteomes" id="UP000598297">
    <property type="component" value="Unassembled WGS sequence"/>
</dbReference>
<keyword evidence="3 8" id="KW-0808">Transferase</keyword>
<evidence type="ECO:0000256" key="7">
    <source>
        <dbReference type="ARBA" id="ARBA00023315"/>
    </source>
</evidence>
<reference evidence="11" key="1">
    <citation type="submission" date="2020-01" db="EMBL/GenBank/DDBJ databases">
        <title>Whole-genome analyses of novel actinobacteria.</title>
        <authorList>
            <person name="Sahin N."/>
        </authorList>
    </citation>
    <scope>NUCLEOTIDE SEQUENCE</scope>
    <source>
        <strain evidence="11">YC537</strain>
    </source>
</reference>
<dbReference type="InterPro" id="IPR036526">
    <property type="entry name" value="C-N_Hydrolase_sf"/>
</dbReference>
<evidence type="ECO:0000256" key="1">
    <source>
        <dbReference type="ARBA" id="ARBA00004651"/>
    </source>
</evidence>
<feature type="transmembrane region" description="Helical" evidence="8">
    <location>
        <begin position="506"/>
        <end position="527"/>
    </location>
</feature>
<dbReference type="RefSeq" id="WP_161703222.1">
    <property type="nucleotide sequence ID" value="NZ_JAAAHS010000325.1"/>
</dbReference>
<dbReference type="CDD" id="cd07571">
    <property type="entry name" value="ALP_N-acyl_transferase"/>
    <property type="match status" value="1"/>
</dbReference>
<dbReference type="OrthoDB" id="9804277at2"/>
<dbReference type="InterPro" id="IPR004563">
    <property type="entry name" value="Apolipo_AcylTrfase"/>
</dbReference>
<dbReference type="Gene3D" id="3.60.110.10">
    <property type="entry name" value="Carbon-nitrogen hydrolase"/>
    <property type="match status" value="1"/>
</dbReference>
<keyword evidence="7 8" id="KW-0012">Acyltransferase</keyword>
<name>A0A964XQ51_9ACTN</name>
<dbReference type="InterPro" id="IPR003010">
    <property type="entry name" value="C-N_Hydrolase"/>
</dbReference>
<feature type="region of interest" description="Disordered" evidence="9">
    <location>
        <begin position="1"/>
        <end position="30"/>
    </location>
</feature>
<comment type="subcellular location">
    <subcellularLocation>
        <location evidence="1 8">Cell membrane</location>
        <topology evidence="1 8">Multi-pass membrane protein</topology>
    </subcellularLocation>
</comment>
<dbReference type="InterPro" id="IPR045378">
    <property type="entry name" value="LNT_N"/>
</dbReference>
<feature type="transmembrane region" description="Helical" evidence="8">
    <location>
        <begin position="37"/>
        <end position="58"/>
    </location>
</feature>
<feature type="domain" description="CN hydrolase" evidence="10">
    <location>
        <begin position="249"/>
        <end position="496"/>
    </location>
</feature>
<keyword evidence="4 8" id="KW-0812">Transmembrane</keyword>
<dbReference type="EC" id="2.3.1.269" evidence="8"/>
<dbReference type="Pfam" id="PF00795">
    <property type="entry name" value="CN_hydrolase"/>
    <property type="match status" value="1"/>
</dbReference>
<feature type="transmembrane region" description="Helical" evidence="8">
    <location>
        <begin position="179"/>
        <end position="206"/>
    </location>
</feature>
<comment type="function">
    <text evidence="8">Catalyzes the phospholipid dependent N-acylation of the N-terminal cysteine of apolipoprotein, the last step in lipoprotein maturation.</text>
</comment>
<dbReference type="AlphaFoldDB" id="A0A964XQ51"/>
<evidence type="ECO:0000256" key="4">
    <source>
        <dbReference type="ARBA" id="ARBA00022692"/>
    </source>
</evidence>
<dbReference type="PROSITE" id="PS50263">
    <property type="entry name" value="CN_HYDROLASE"/>
    <property type="match status" value="1"/>
</dbReference>
<evidence type="ECO:0000256" key="2">
    <source>
        <dbReference type="ARBA" id="ARBA00022475"/>
    </source>
</evidence>
<evidence type="ECO:0000259" key="10">
    <source>
        <dbReference type="PROSITE" id="PS50263"/>
    </source>
</evidence>
<evidence type="ECO:0000313" key="11">
    <source>
        <dbReference type="EMBL" id="NBE55462.1"/>
    </source>
</evidence>
<gene>
    <name evidence="8 11" type="primary">lnt</name>
    <name evidence="11" type="ORF">GUY60_29350</name>
</gene>
<dbReference type="PANTHER" id="PTHR38686">
    <property type="entry name" value="APOLIPOPROTEIN N-ACYLTRANSFERASE"/>
    <property type="match status" value="1"/>
</dbReference>
<comment type="pathway">
    <text evidence="8">Protein modification; lipoprotein biosynthesis (N-acyl transfer).</text>
</comment>
<dbReference type="NCBIfam" id="TIGR00546">
    <property type="entry name" value="lnt"/>
    <property type="match status" value="1"/>
</dbReference>
<keyword evidence="5 8" id="KW-1133">Transmembrane helix</keyword>
<evidence type="ECO:0000256" key="3">
    <source>
        <dbReference type="ARBA" id="ARBA00022679"/>
    </source>
</evidence>
<dbReference type="GO" id="GO:0005886">
    <property type="term" value="C:plasma membrane"/>
    <property type="evidence" value="ECO:0007669"/>
    <property type="project" value="UniProtKB-SubCell"/>
</dbReference>
<evidence type="ECO:0000256" key="6">
    <source>
        <dbReference type="ARBA" id="ARBA00023136"/>
    </source>
</evidence>
<feature type="transmembrane region" description="Helical" evidence="8">
    <location>
        <begin position="64"/>
        <end position="80"/>
    </location>
</feature>
<feature type="transmembrane region" description="Helical" evidence="8">
    <location>
        <begin position="218"/>
        <end position="240"/>
    </location>
</feature>
<feature type="transmembrane region" description="Helical" evidence="8">
    <location>
        <begin position="87"/>
        <end position="106"/>
    </location>
</feature>
<comment type="similarity">
    <text evidence="8">Belongs to the CN hydrolase family. Apolipoprotein N-acyltransferase subfamily.</text>
</comment>
<dbReference type="GO" id="GO:0042158">
    <property type="term" value="P:lipoprotein biosynthetic process"/>
    <property type="evidence" value="ECO:0007669"/>
    <property type="project" value="UniProtKB-UniRule"/>
</dbReference>